<dbReference type="InterPro" id="IPR002781">
    <property type="entry name" value="TM_pro_TauE-like"/>
</dbReference>
<keyword evidence="8" id="KW-1185">Reference proteome</keyword>
<keyword evidence="4 6" id="KW-1133">Transmembrane helix</keyword>
<organism evidence="7 8">
    <name type="scientific">Heyndrickxia acidicola</name>
    <dbReference type="NCBI Taxonomy" id="209389"/>
    <lineage>
        <taxon>Bacteria</taxon>
        <taxon>Bacillati</taxon>
        <taxon>Bacillota</taxon>
        <taxon>Bacilli</taxon>
        <taxon>Bacillales</taxon>
        <taxon>Bacillaceae</taxon>
        <taxon>Heyndrickxia</taxon>
    </lineage>
</organism>
<name>A0ABU6MG46_9BACI</name>
<dbReference type="Pfam" id="PF01925">
    <property type="entry name" value="TauE"/>
    <property type="match status" value="1"/>
</dbReference>
<evidence type="ECO:0000256" key="6">
    <source>
        <dbReference type="RuleBase" id="RU363041"/>
    </source>
</evidence>
<feature type="transmembrane region" description="Helical" evidence="6">
    <location>
        <begin position="145"/>
        <end position="173"/>
    </location>
</feature>
<dbReference type="PANTHER" id="PTHR43701">
    <property type="entry name" value="MEMBRANE TRANSPORTER PROTEIN MJ0441-RELATED"/>
    <property type="match status" value="1"/>
</dbReference>
<evidence type="ECO:0000256" key="1">
    <source>
        <dbReference type="ARBA" id="ARBA00004141"/>
    </source>
</evidence>
<evidence type="ECO:0000313" key="8">
    <source>
        <dbReference type="Proteomes" id="UP001341444"/>
    </source>
</evidence>
<evidence type="ECO:0000256" key="5">
    <source>
        <dbReference type="ARBA" id="ARBA00023136"/>
    </source>
</evidence>
<feature type="transmembrane region" description="Helical" evidence="6">
    <location>
        <begin position="185"/>
        <end position="214"/>
    </location>
</feature>
<reference evidence="7 8" key="1">
    <citation type="submission" date="2023-03" db="EMBL/GenBank/DDBJ databases">
        <title>Bacillus Genome Sequencing.</title>
        <authorList>
            <person name="Dunlap C."/>
        </authorList>
    </citation>
    <scope>NUCLEOTIDE SEQUENCE [LARGE SCALE GENOMIC DNA]</scope>
    <source>
        <strain evidence="7 8">B-23453</strain>
    </source>
</reference>
<feature type="transmembrane region" description="Helical" evidence="6">
    <location>
        <begin position="73"/>
        <end position="97"/>
    </location>
</feature>
<comment type="subcellular location">
    <subcellularLocation>
        <location evidence="6">Cell membrane</location>
        <topology evidence="6">Multi-pass membrane protein</topology>
    </subcellularLocation>
    <subcellularLocation>
        <location evidence="1">Membrane</location>
        <topology evidence="1">Multi-pass membrane protein</topology>
    </subcellularLocation>
</comment>
<proteinExistence type="inferred from homology"/>
<evidence type="ECO:0000256" key="3">
    <source>
        <dbReference type="ARBA" id="ARBA00022692"/>
    </source>
</evidence>
<evidence type="ECO:0000256" key="2">
    <source>
        <dbReference type="ARBA" id="ARBA00009142"/>
    </source>
</evidence>
<protein>
    <recommendedName>
        <fullName evidence="6">Probable membrane transporter protein</fullName>
    </recommendedName>
</protein>
<keyword evidence="6" id="KW-1003">Cell membrane</keyword>
<dbReference type="EMBL" id="JARMAB010000012">
    <property type="protein sequence ID" value="MED1203450.1"/>
    <property type="molecule type" value="Genomic_DNA"/>
</dbReference>
<dbReference type="Proteomes" id="UP001341444">
    <property type="component" value="Unassembled WGS sequence"/>
</dbReference>
<evidence type="ECO:0000256" key="4">
    <source>
        <dbReference type="ARBA" id="ARBA00022989"/>
    </source>
</evidence>
<dbReference type="InterPro" id="IPR051598">
    <property type="entry name" value="TSUP/Inactive_protease-like"/>
</dbReference>
<comment type="similarity">
    <text evidence="2 6">Belongs to the 4-toluene sulfonate uptake permease (TSUP) (TC 2.A.102) family.</text>
</comment>
<dbReference type="RefSeq" id="WP_066268788.1">
    <property type="nucleotide sequence ID" value="NZ_JARMAB010000012.1"/>
</dbReference>
<keyword evidence="5 6" id="KW-0472">Membrane</keyword>
<sequence>MSIEFVLMGFLVGGLVGLTGVGGASLLTPLLIFLGINPSMAIGTDFVYNSITKLAGTLQHVKQRTVDFKIVKYLALGSVPGSILANLAVFSVLSPYYNQHTVTIILGVILVLLSFLTAVQLFWIPGKSNKWRLRSLNEKRFHLMGLGFIVGMIVGATSVGAGSFTALILFYFINQKSAEIVGTDIAHAFILVTVTGFLMIGSGHVNYLLAGNLLCGSIPGTIIGSKLSTKTPPKLLRIIMIIIILISGLKLFFP</sequence>
<feature type="transmembrane region" description="Helical" evidence="6">
    <location>
        <begin position="6"/>
        <end position="34"/>
    </location>
</feature>
<feature type="transmembrane region" description="Helical" evidence="6">
    <location>
        <begin position="235"/>
        <end position="253"/>
    </location>
</feature>
<evidence type="ECO:0000313" key="7">
    <source>
        <dbReference type="EMBL" id="MED1203450.1"/>
    </source>
</evidence>
<accession>A0ABU6MG46</accession>
<keyword evidence="3 6" id="KW-0812">Transmembrane</keyword>
<gene>
    <name evidence="7" type="ORF">P4T90_10200</name>
</gene>
<comment type="caution">
    <text evidence="7">The sequence shown here is derived from an EMBL/GenBank/DDBJ whole genome shotgun (WGS) entry which is preliminary data.</text>
</comment>
<dbReference type="PANTHER" id="PTHR43701:SF2">
    <property type="entry name" value="MEMBRANE TRANSPORTER PROTEIN YJNA-RELATED"/>
    <property type="match status" value="1"/>
</dbReference>
<feature type="transmembrane region" description="Helical" evidence="6">
    <location>
        <begin position="103"/>
        <end position="124"/>
    </location>
</feature>